<protein>
    <submittedName>
        <fullName evidence="3">PEP-CTERM protein-sorting domain-containing protein</fullName>
    </submittedName>
</protein>
<evidence type="ECO:0000259" key="2">
    <source>
        <dbReference type="Pfam" id="PF07589"/>
    </source>
</evidence>
<evidence type="ECO:0000313" key="4">
    <source>
        <dbReference type="Proteomes" id="UP000076023"/>
    </source>
</evidence>
<keyword evidence="1" id="KW-0732">Signal</keyword>
<dbReference type="NCBIfam" id="TIGR02595">
    <property type="entry name" value="PEP_CTERM"/>
    <property type="match status" value="1"/>
</dbReference>
<dbReference type="STRING" id="690879.TSACC_22496"/>
<keyword evidence="4" id="KW-1185">Reference proteome</keyword>
<feature type="domain" description="Ice-binding protein C-terminal" evidence="2">
    <location>
        <begin position="157"/>
        <end position="178"/>
    </location>
</feature>
<dbReference type="EMBL" id="BDCO01000002">
    <property type="protein sequence ID" value="GAT34073.1"/>
    <property type="molecule type" value="Genomic_DNA"/>
</dbReference>
<accession>A0A146G9X8</accession>
<dbReference type="AlphaFoldDB" id="A0A146G9X8"/>
<feature type="signal peptide" evidence="1">
    <location>
        <begin position="1"/>
        <end position="20"/>
    </location>
</feature>
<proteinExistence type="predicted"/>
<dbReference type="PROSITE" id="PS51257">
    <property type="entry name" value="PROKAR_LIPOPROTEIN"/>
    <property type="match status" value="1"/>
</dbReference>
<dbReference type="Pfam" id="PF07589">
    <property type="entry name" value="PEP-CTERM"/>
    <property type="match status" value="1"/>
</dbReference>
<dbReference type="RefSeq" id="WP_075079740.1">
    <property type="nucleotide sequence ID" value="NZ_BDCO01000002.1"/>
</dbReference>
<dbReference type="Proteomes" id="UP000076023">
    <property type="component" value="Unassembled WGS sequence"/>
</dbReference>
<evidence type="ECO:0000313" key="3">
    <source>
        <dbReference type="EMBL" id="GAT34073.1"/>
    </source>
</evidence>
<reference evidence="4" key="1">
    <citation type="journal article" date="2017" name="Genome Announc.">
        <title>Draft Genome Sequence of Terrimicrobium sacchariphilum NM-5T, a Facultative Anaerobic Soil Bacterium of the Class Spartobacteria.</title>
        <authorList>
            <person name="Qiu Y.L."/>
            <person name="Tourlousse D.M."/>
            <person name="Matsuura N."/>
            <person name="Ohashi A."/>
            <person name="Sekiguchi Y."/>
        </authorList>
    </citation>
    <scope>NUCLEOTIDE SEQUENCE [LARGE SCALE GENOMIC DNA]</scope>
    <source>
        <strain evidence="4">NM-5</strain>
    </source>
</reference>
<dbReference type="InterPro" id="IPR013424">
    <property type="entry name" value="Ice-binding_C"/>
</dbReference>
<dbReference type="InParanoid" id="A0A146G9X8"/>
<sequence>MKSAKIALAFLLAFACVSSAQVLVSLGSSGFTVDPQSLTPYSQTATTLTFNTPVTTGDNIYGVWNTTYNWSSYITFGLQFSVSGTNPNLPASVYFYDTNYNVINTYSLTTNGVGSTQTVVPLTLFAAGTGNLSAVAGFQLNWDGGGTVNATFTNVVAVPEPSTWALLAGGLMTIVVLRLHHTRGTA</sequence>
<comment type="caution">
    <text evidence="3">The sequence shown here is derived from an EMBL/GenBank/DDBJ whole genome shotgun (WGS) entry which is preliminary data.</text>
</comment>
<feature type="chain" id="PRO_5007524765" evidence="1">
    <location>
        <begin position="21"/>
        <end position="186"/>
    </location>
</feature>
<name>A0A146G9X8_TERSA</name>
<evidence type="ECO:0000256" key="1">
    <source>
        <dbReference type="SAM" id="SignalP"/>
    </source>
</evidence>
<gene>
    <name evidence="3" type="ORF">TSACC_22496</name>
</gene>
<organism evidence="3 4">
    <name type="scientific">Terrimicrobium sacchariphilum</name>
    <dbReference type="NCBI Taxonomy" id="690879"/>
    <lineage>
        <taxon>Bacteria</taxon>
        <taxon>Pseudomonadati</taxon>
        <taxon>Verrucomicrobiota</taxon>
        <taxon>Terrimicrobiia</taxon>
        <taxon>Terrimicrobiales</taxon>
        <taxon>Terrimicrobiaceae</taxon>
        <taxon>Terrimicrobium</taxon>
    </lineage>
</organism>
<dbReference type="OrthoDB" id="9837246at2"/>